<reference evidence="5 6" key="1">
    <citation type="submission" date="2015-01" db="EMBL/GenBank/DDBJ databases">
        <title>Genome of allotetraploid Gossypium barbadense reveals genomic plasticity and fiber elongation in cotton evolution.</title>
        <authorList>
            <person name="Chen X."/>
            <person name="Liu X."/>
            <person name="Zhao B."/>
            <person name="Zheng H."/>
            <person name="Hu Y."/>
            <person name="Lu G."/>
            <person name="Yang C."/>
            <person name="Chen J."/>
            <person name="Shan C."/>
            <person name="Zhang L."/>
            <person name="Zhou Y."/>
            <person name="Wang L."/>
            <person name="Guo W."/>
            <person name="Bai Y."/>
            <person name="Ruan J."/>
            <person name="Shangguan X."/>
            <person name="Mao Y."/>
            <person name="Jiang J."/>
            <person name="Zhu Y."/>
            <person name="Lei J."/>
            <person name="Kang H."/>
            <person name="Chen S."/>
            <person name="He X."/>
            <person name="Wang R."/>
            <person name="Wang Y."/>
            <person name="Chen J."/>
            <person name="Wang L."/>
            <person name="Yu S."/>
            <person name="Wang B."/>
            <person name="Wei J."/>
            <person name="Song S."/>
            <person name="Lu X."/>
            <person name="Gao Z."/>
            <person name="Gu W."/>
            <person name="Deng X."/>
            <person name="Ma D."/>
            <person name="Wang S."/>
            <person name="Liang W."/>
            <person name="Fang L."/>
            <person name="Cai C."/>
            <person name="Zhu X."/>
            <person name="Zhou B."/>
            <person name="Zhang Y."/>
            <person name="Chen Z."/>
            <person name="Xu S."/>
            <person name="Zhu R."/>
            <person name="Wang S."/>
            <person name="Zhang T."/>
            <person name="Zhao G."/>
        </authorList>
    </citation>
    <scope>NUCLEOTIDE SEQUENCE [LARGE SCALE GENOMIC DNA]</scope>
    <source>
        <strain evidence="6">cv. Xinhai21</strain>
        <tissue evidence="5">Leaf</tissue>
    </source>
</reference>
<dbReference type="EMBL" id="KZ664826">
    <property type="protein sequence ID" value="PPS02979.1"/>
    <property type="molecule type" value="Genomic_DNA"/>
</dbReference>
<dbReference type="InterPro" id="IPR032675">
    <property type="entry name" value="LRR_dom_sf"/>
</dbReference>
<evidence type="ECO:0000313" key="6">
    <source>
        <dbReference type="Proteomes" id="UP000239757"/>
    </source>
</evidence>
<evidence type="ECO:0008006" key="7">
    <source>
        <dbReference type="Google" id="ProtNLM"/>
    </source>
</evidence>
<dbReference type="AlphaFoldDB" id="A0A2P5XI01"/>
<evidence type="ECO:0000259" key="3">
    <source>
        <dbReference type="Pfam" id="PF23559"/>
    </source>
</evidence>
<protein>
    <recommendedName>
        <fullName evidence="7">NB-ARC domain-containing protein</fullName>
    </recommendedName>
</protein>
<accession>A0A2P5XI01</accession>
<sequence length="450" mass="51100">MEGPKDDKPAAGCVPGDKDPDEESNLKRIGKGIGHKFEKGDLIRMWVAEDLVQQLNSRRMEDAGEQYFHELLSGSIFQQSHLDQTRFEMHDFVNDLAQHIAGEFCFSSRMIVRCKILQGFAICHAYGGLVTRLINSWPSMEKLRFCGPFTWIIKCGQYWFQPWSPWKTYFHLPATCMYRRYPLVKSQSSLVQSATWNSYASWTFLVLCLEVCLADLTCLPPNMKNLIKLEHLDISRTHILQMPPRYGISEVKDLSLLRGTFSILTLQHVSRIEHAEMANLKDKKYLRELVLEWDAPCNGNTQSAGNSPPNGNMQIVNDLLNRNAENPAVEKAMVNPQNWNGKSAEDDLQNLCATHASNVLDKLHPGENLENLEIKNFFGMSLPNWLGNASFSKMERQTLENLQSCNSLPPLGQLPSLKELAILKLTEVKIIGPNSMAMVQWPLCPLKFCS</sequence>
<evidence type="ECO:0000256" key="2">
    <source>
        <dbReference type="SAM" id="MobiDB-lite"/>
    </source>
</evidence>
<feature type="domain" description="R13L1/DRL21-like LRR repeat region" evidence="4">
    <location>
        <begin position="349"/>
        <end position="423"/>
    </location>
</feature>
<organism evidence="5 6">
    <name type="scientific">Gossypium barbadense</name>
    <name type="common">Sea Island cotton</name>
    <name type="synonym">Hibiscus barbadensis</name>
    <dbReference type="NCBI Taxonomy" id="3634"/>
    <lineage>
        <taxon>Eukaryota</taxon>
        <taxon>Viridiplantae</taxon>
        <taxon>Streptophyta</taxon>
        <taxon>Embryophyta</taxon>
        <taxon>Tracheophyta</taxon>
        <taxon>Spermatophyta</taxon>
        <taxon>Magnoliopsida</taxon>
        <taxon>eudicotyledons</taxon>
        <taxon>Gunneridae</taxon>
        <taxon>Pentapetalae</taxon>
        <taxon>rosids</taxon>
        <taxon>malvids</taxon>
        <taxon>Malvales</taxon>
        <taxon>Malvaceae</taxon>
        <taxon>Malvoideae</taxon>
        <taxon>Gossypium</taxon>
    </lineage>
</organism>
<gene>
    <name evidence="5" type="ORF">GOBAR_AA17680</name>
</gene>
<dbReference type="Gene3D" id="3.80.10.10">
    <property type="entry name" value="Ribonuclease Inhibitor"/>
    <property type="match status" value="1"/>
</dbReference>
<evidence type="ECO:0000259" key="4">
    <source>
        <dbReference type="Pfam" id="PF25019"/>
    </source>
</evidence>
<evidence type="ECO:0000256" key="1">
    <source>
        <dbReference type="ARBA" id="ARBA00022737"/>
    </source>
</evidence>
<proteinExistence type="predicted"/>
<dbReference type="PANTHER" id="PTHR47186:SF42">
    <property type="entry name" value="DISEASE RESISTANCE RPP13-LIKE PROTEIN 1"/>
    <property type="match status" value="1"/>
</dbReference>
<dbReference type="Pfam" id="PF25019">
    <property type="entry name" value="LRR_R13L1-DRL21"/>
    <property type="match status" value="2"/>
</dbReference>
<keyword evidence="1" id="KW-0677">Repeat</keyword>
<dbReference type="OrthoDB" id="773208at2759"/>
<dbReference type="PANTHER" id="PTHR47186">
    <property type="entry name" value="LEUCINE-RICH REPEAT-CONTAINING PROTEIN 57"/>
    <property type="match status" value="1"/>
</dbReference>
<feature type="domain" description="R13L1/DRL21-like LRR repeat region" evidence="4">
    <location>
        <begin position="248"/>
        <end position="297"/>
    </location>
</feature>
<dbReference type="Pfam" id="PF23559">
    <property type="entry name" value="WHD_DRP"/>
    <property type="match status" value="1"/>
</dbReference>
<dbReference type="InterPro" id="IPR058922">
    <property type="entry name" value="WHD_DRP"/>
</dbReference>
<feature type="region of interest" description="Disordered" evidence="2">
    <location>
        <begin position="1"/>
        <end position="25"/>
    </location>
</feature>
<evidence type="ECO:0000313" key="5">
    <source>
        <dbReference type="EMBL" id="PPS02979.1"/>
    </source>
</evidence>
<dbReference type="SUPFAM" id="SSF52058">
    <property type="entry name" value="L domain-like"/>
    <property type="match status" value="1"/>
</dbReference>
<dbReference type="Proteomes" id="UP000239757">
    <property type="component" value="Unassembled WGS sequence"/>
</dbReference>
<name>A0A2P5XI01_GOSBA</name>
<dbReference type="InterPro" id="IPR056789">
    <property type="entry name" value="LRR_R13L1-DRL21"/>
</dbReference>
<feature type="domain" description="Disease resistance protein winged helix" evidence="3">
    <location>
        <begin position="34"/>
        <end position="97"/>
    </location>
</feature>